<keyword evidence="11" id="KW-1185">Reference proteome</keyword>
<dbReference type="EC" id="3.1.3.16" evidence="9"/>
<comment type="caution">
    <text evidence="10">The sequence shown here is derived from an EMBL/GenBank/DDBJ whole genome shotgun (WGS) entry which is preliminary data.</text>
</comment>
<dbReference type="Gene3D" id="3.40.50.2300">
    <property type="match status" value="1"/>
</dbReference>
<comment type="similarity">
    <text evidence="2 9">Belongs to the SSU72 phosphatase family.</text>
</comment>
<comment type="catalytic activity">
    <reaction evidence="8 9">
        <text>O-phospho-L-threonyl-[protein] + H2O = L-threonyl-[protein] + phosphate</text>
        <dbReference type="Rhea" id="RHEA:47004"/>
        <dbReference type="Rhea" id="RHEA-COMP:11060"/>
        <dbReference type="Rhea" id="RHEA-COMP:11605"/>
        <dbReference type="ChEBI" id="CHEBI:15377"/>
        <dbReference type="ChEBI" id="CHEBI:30013"/>
        <dbReference type="ChEBI" id="CHEBI:43474"/>
        <dbReference type="ChEBI" id="CHEBI:61977"/>
        <dbReference type="EC" id="3.1.3.16"/>
    </reaction>
</comment>
<keyword evidence="4 9" id="KW-0378">Hydrolase</keyword>
<dbReference type="InterPro" id="IPR006811">
    <property type="entry name" value="RNA_pol_II_suA"/>
</dbReference>
<name>A0AAN9ABJ7_HALRR</name>
<comment type="catalytic activity">
    <reaction evidence="7 9">
        <text>O-phospho-L-seryl-[protein] + H2O = L-seryl-[protein] + phosphate</text>
        <dbReference type="Rhea" id="RHEA:20629"/>
        <dbReference type="Rhea" id="RHEA-COMP:9863"/>
        <dbReference type="Rhea" id="RHEA-COMP:11604"/>
        <dbReference type="ChEBI" id="CHEBI:15377"/>
        <dbReference type="ChEBI" id="CHEBI:29999"/>
        <dbReference type="ChEBI" id="CHEBI:43474"/>
        <dbReference type="ChEBI" id="CHEBI:83421"/>
        <dbReference type="EC" id="3.1.3.16"/>
    </reaction>
</comment>
<dbReference type="EMBL" id="JAXCGZ010008204">
    <property type="protein sequence ID" value="KAK7077842.1"/>
    <property type="molecule type" value="Genomic_DNA"/>
</dbReference>
<evidence type="ECO:0000256" key="7">
    <source>
        <dbReference type="ARBA" id="ARBA00047761"/>
    </source>
</evidence>
<evidence type="ECO:0000256" key="5">
    <source>
        <dbReference type="ARBA" id="ARBA00022912"/>
    </source>
</evidence>
<dbReference type="GO" id="GO:0006397">
    <property type="term" value="P:mRNA processing"/>
    <property type="evidence" value="ECO:0007669"/>
    <property type="project" value="UniProtKB-KW"/>
</dbReference>
<evidence type="ECO:0000256" key="9">
    <source>
        <dbReference type="RuleBase" id="RU369031"/>
    </source>
</evidence>
<feature type="non-terminal residue" evidence="10">
    <location>
        <position position="86"/>
    </location>
</feature>
<accession>A0AAN9ABJ7</accession>
<dbReference type="GO" id="GO:0005634">
    <property type="term" value="C:nucleus"/>
    <property type="evidence" value="ECO:0007669"/>
    <property type="project" value="UniProtKB-SubCell"/>
</dbReference>
<dbReference type="AlphaFoldDB" id="A0AAN9ABJ7"/>
<evidence type="ECO:0000256" key="3">
    <source>
        <dbReference type="ARBA" id="ARBA00022664"/>
    </source>
</evidence>
<dbReference type="Proteomes" id="UP001381693">
    <property type="component" value="Unassembled WGS sequence"/>
</dbReference>
<evidence type="ECO:0000313" key="10">
    <source>
        <dbReference type="EMBL" id="KAK7077842.1"/>
    </source>
</evidence>
<evidence type="ECO:0000256" key="2">
    <source>
        <dbReference type="ARBA" id="ARBA00008978"/>
    </source>
</evidence>
<organism evidence="10 11">
    <name type="scientific">Halocaridina rubra</name>
    <name type="common">Hawaiian red shrimp</name>
    <dbReference type="NCBI Taxonomy" id="373956"/>
    <lineage>
        <taxon>Eukaryota</taxon>
        <taxon>Metazoa</taxon>
        <taxon>Ecdysozoa</taxon>
        <taxon>Arthropoda</taxon>
        <taxon>Crustacea</taxon>
        <taxon>Multicrustacea</taxon>
        <taxon>Malacostraca</taxon>
        <taxon>Eumalacostraca</taxon>
        <taxon>Eucarida</taxon>
        <taxon>Decapoda</taxon>
        <taxon>Pleocyemata</taxon>
        <taxon>Caridea</taxon>
        <taxon>Atyoidea</taxon>
        <taxon>Atyidae</taxon>
        <taxon>Halocaridina</taxon>
    </lineage>
</organism>
<gene>
    <name evidence="10" type="primary">SSU72_1</name>
    <name evidence="10" type="ORF">SK128_012661</name>
</gene>
<comment type="function">
    <text evidence="9">Protein phosphatase that catalyzes the dephosphorylation of the C-terminal domain of RNA polymerase II. Plays a role in RNA processing and termination.</text>
</comment>
<protein>
    <recommendedName>
        <fullName evidence="9">RNA polymerase II subunit A C-terminal domain phosphatase SSU72</fullName>
        <shortName evidence="9">CTD phosphatase SSU72</shortName>
        <ecNumber evidence="9">3.1.3.16</ecNumber>
    </recommendedName>
</protein>
<evidence type="ECO:0000256" key="8">
    <source>
        <dbReference type="ARBA" id="ARBA00048336"/>
    </source>
</evidence>
<keyword evidence="6 9" id="KW-0539">Nucleus</keyword>
<keyword evidence="3 9" id="KW-0507">mRNA processing</keyword>
<evidence type="ECO:0000256" key="1">
    <source>
        <dbReference type="ARBA" id="ARBA00004123"/>
    </source>
</evidence>
<dbReference type="PANTHER" id="PTHR20383">
    <property type="entry name" value="RNA POLYMERASE II SUBUNIT A C-TERMINAL DOMAIN PHOSPHATASE"/>
    <property type="match status" value="1"/>
</dbReference>
<keyword evidence="5 9" id="KW-0904">Protein phosphatase</keyword>
<feature type="non-terminal residue" evidence="10">
    <location>
        <position position="1"/>
    </location>
</feature>
<comment type="subcellular location">
    <subcellularLocation>
        <location evidence="1 9">Nucleus</location>
    </subcellularLocation>
</comment>
<proteinExistence type="inferred from homology"/>
<dbReference type="Pfam" id="PF04722">
    <property type="entry name" value="Ssu72"/>
    <property type="match status" value="1"/>
</dbReference>
<evidence type="ECO:0000256" key="4">
    <source>
        <dbReference type="ARBA" id="ARBA00022801"/>
    </source>
</evidence>
<evidence type="ECO:0000256" key="6">
    <source>
        <dbReference type="ARBA" id="ARBA00023242"/>
    </source>
</evidence>
<reference evidence="10 11" key="1">
    <citation type="submission" date="2023-11" db="EMBL/GenBank/DDBJ databases">
        <title>Halocaridina rubra genome assembly.</title>
        <authorList>
            <person name="Smith C."/>
        </authorList>
    </citation>
    <scope>NUCLEOTIDE SEQUENCE [LARGE SCALE GENOMIC DNA]</scope>
    <source>
        <strain evidence="10">EP-1</strain>
        <tissue evidence="10">Whole</tissue>
    </source>
</reference>
<evidence type="ECO:0000313" key="11">
    <source>
        <dbReference type="Proteomes" id="UP001381693"/>
    </source>
</evidence>
<sequence>YTQNGLLHMLDRNRRIKPEPERFQICEEKFDIIITCEERVYDQVLEFLEGRIPEENTPVHVINIDIQDNHEEATIGAFMICELAVL</sequence>
<dbReference type="GO" id="GO:0004722">
    <property type="term" value="F:protein serine/threonine phosphatase activity"/>
    <property type="evidence" value="ECO:0007669"/>
    <property type="project" value="UniProtKB-UniRule"/>
</dbReference>